<evidence type="ECO:0000313" key="6">
    <source>
        <dbReference type="Proteomes" id="UP000275024"/>
    </source>
</evidence>
<dbReference type="PANTHER" id="PTHR47691">
    <property type="entry name" value="REGULATOR-RELATED"/>
    <property type="match status" value="1"/>
</dbReference>
<dbReference type="SUPFAM" id="SSF48452">
    <property type="entry name" value="TPR-like"/>
    <property type="match status" value="2"/>
</dbReference>
<dbReference type="SMART" id="SM00028">
    <property type="entry name" value="TPR"/>
    <property type="match status" value="4"/>
</dbReference>
<feature type="region of interest" description="Disordered" evidence="1">
    <location>
        <begin position="809"/>
        <end position="833"/>
    </location>
</feature>
<dbReference type="PRINTS" id="PR00364">
    <property type="entry name" value="DISEASERSIST"/>
</dbReference>
<evidence type="ECO:0000259" key="2">
    <source>
        <dbReference type="Pfam" id="PF00931"/>
    </source>
</evidence>
<dbReference type="Pfam" id="PF13424">
    <property type="entry name" value="TPR_12"/>
    <property type="match status" value="1"/>
</dbReference>
<dbReference type="SUPFAM" id="SSF52540">
    <property type="entry name" value="P-loop containing nucleoside triphosphate hydrolases"/>
    <property type="match status" value="1"/>
</dbReference>
<evidence type="ECO:0000313" key="3">
    <source>
        <dbReference type="EMBL" id="RKN08168.1"/>
    </source>
</evidence>
<evidence type="ECO:0000313" key="5">
    <source>
        <dbReference type="Proteomes" id="UP000268652"/>
    </source>
</evidence>
<dbReference type="InterPro" id="IPR027417">
    <property type="entry name" value="P-loop_NTPase"/>
</dbReference>
<dbReference type="GO" id="GO:0043531">
    <property type="term" value="F:ADP binding"/>
    <property type="evidence" value="ECO:0007669"/>
    <property type="project" value="InterPro"/>
</dbReference>
<dbReference type="Proteomes" id="UP000275024">
    <property type="component" value="Unassembled WGS sequence"/>
</dbReference>
<feature type="region of interest" description="Disordered" evidence="1">
    <location>
        <begin position="1"/>
        <end position="22"/>
    </location>
</feature>
<dbReference type="OrthoDB" id="581105at2"/>
<sequence>MTSSARDGDDGAPPEPDGARTVDDLVCRLRELRAWAGVSEREVHRRVGRARAARGVPETPAYDTVHRCFRPGRRRLDADLLADVAEALVDGGAARWRAAYARVVGASAGAGVVTVAGAPPDDLPGFTGRAAELEALLAPGADPRVTVVEGMAGVGKTTLAVRAVHLLLRRERYGAVLWVNLHGHAPDLPPAAPEAVLEGFLRRLGMSADRIRLLNGADRAREFRRRTAGLRALVVLDDAGPAAQVAPLLPGEGCRTLVTSRHRLTGLTGAARLPLEVFSPRESLDLLRRTAGAERVDADPATAALIADSVGHLPLALGVVASRVKERFGWTLADHLELLTGHRTRLRCEDSVELALRLSYESLTPDCRRLFRLLACHPGPEVDPWAAAALTGTDRATAATGLATLHAAHLLRQPAPHRYEFHDLVRVYATARAHEQEPAHARRAAFDRLLSYHRHAAARAMDAFAPYERHRRPAPGPGRPELPAPPDRRAAAAWLESELDGLIAAAVAAAERGGTDHPGVLSGLLARYLDTAGHYPEAEALHGLAARDPDPATRAVALARLGAVHWRLGRYPRAAASFGEALTGFRALGDRVGEGWVLGNLGEVLQHQGRYPEARDHYNAALAIARELAAADGGRERLGAHGVLYEPLGRYVKRFVTDAEALAMNREVLAIARTVGDRVSEANVLGSMGSIQRRTGRYPAAMAAIRRALDVVREIGHHSAEVALLNELGTARRVSGGAARAREALECHRLAADRAAELGDRYEQARALEETGHCHRLLAEPGAARAAWRRALELFGELGTPEAAELAARLADDPAPACRPPGEGPAAQETYSQ</sequence>
<dbReference type="InterPro" id="IPR011990">
    <property type="entry name" value="TPR-like_helical_dom_sf"/>
</dbReference>
<reference evidence="5 6" key="1">
    <citation type="submission" date="2018-09" db="EMBL/GenBank/DDBJ databases">
        <title>Streptomyces sp. nov. DS1-2, an endophytic actinomycete isolated from roots of Dendrobium scabrilingue.</title>
        <authorList>
            <person name="Kuncharoen N."/>
            <person name="Kudo T."/>
            <person name="Ohkuma M."/>
            <person name="Yuki M."/>
            <person name="Tanasupawat S."/>
        </authorList>
    </citation>
    <scope>NUCLEOTIDE SEQUENCE [LARGE SCALE GENOMIC DNA]</scope>
    <source>
        <strain evidence="3 6">AZ1-7</strain>
        <strain evidence="4 5">DS1-2</strain>
    </source>
</reference>
<dbReference type="EMBL" id="RBDX01000012">
    <property type="protein sequence ID" value="RKN08168.1"/>
    <property type="molecule type" value="Genomic_DNA"/>
</dbReference>
<keyword evidence="5" id="KW-1185">Reference proteome</keyword>
<evidence type="ECO:0000256" key="1">
    <source>
        <dbReference type="SAM" id="MobiDB-lite"/>
    </source>
</evidence>
<dbReference type="InterPro" id="IPR019734">
    <property type="entry name" value="TPR_rpt"/>
</dbReference>
<dbReference type="Gene3D" id="1.25.40.10">
    <property type="entry name" value="Tetratricopeptide repeat domain"/>
    <property type="match status" value="1"/>
</dbReference>
<accession>A0A3A9W4U4</accession>
<feature type="domain" description="NB-ARC" evidence="2">
    <location>
        <begin position="137"/>
        <end position="295"/>
    </location>
</feature>
<comment type="caution">
    <text evidence="3">The sequence shown here is derived from an EMBL/GenBank/DDBJ whole genome shotgun (WGS) entry which is preliminary data.</text>
</comment>
<evidence type="ECO:0000313" key="4">
    <source>
        <dbReference type="EMBL" id="RKN20523.1"/>
    </source>
</evidence>
<dbReference type="PANTHER" id="PTHR47691:SF3">
    <property type="entry name" value="HTH-TYPE TRANSCRIPTIONAL REGULATOR RV0890C-RELATED"/>
    <property type="match status" value="1"/>
</dbReference>
<dbReference type="Gene3D" id="3.40.50.300">
    <property type="entry name" value="P-loop containing nucleotide triphosphate hydrolases"/>
    <property type="match status" value="1"/>
</dbReference>
<protein>
    <submittedName>
        <fullName evidence="3">Tetratricopeptide repeat protein</fullName>
    </submittedName>
</protein>
<organism evidence="3 6">
    <name type="scientific">Streptomyces radicis</name>
    <dbReference type="NCBI Taxonomy" id="1750517"/>
    <lineage>
        <taxon>Bacteria</taxon>
        <taxon>Bacillati</taxon>
        <taxon>Actinomycetota</taxon>
        <taxon>Actinomycetes</taxon>
        <taxon>Kitasatosporales</taxon>
        <taxon>Streptomycetaceae</taxon>
        <taxon>Streptomyces</taxon>
    </lineage>
</organism>
<dbReference type="Proteomes" id="UP000268652">
    <property type="component" value="Unassembled WGS sequence"/>
</dbReference>
<dbReference type="RefSeq" id="WP_120698247.1">
    <property type="nucleotide sequence ID" value="NZ_RBDX01000012.1"/>
</dbReference>
<dbReference type="AlphaFoldDB" id="A0A3A9W4U4"/>
<gene>
    <name evidence="4" type="ORF">D7318_18635</name>
    <name evidence="3" type="ORF">D7319_16775</name>
</gene>
<dbReference type="Pfam" id="PF00931">
    <property type="entry name" value="NB-ARC"/>
    <property type="match status" value="1"/>
</dbReference>
<proteinExistence type="predicted"/>
<name>A0A3A9W4U4_9ACTN</name>
<dbReference type="EMBL" id="RBDY01000013">
    <property type="protein sequence ID" value="RKN20523.1"/>
    <property type="molecule type" value="Genomic_DNA"/>
</dbReference>
<dbReference type="InterPro" id="IPR002182">
    <property type="entry name" value="NB-ARC"/>
</dbReference>